<name>A0ABV6CVJ7_9SPHN</name>
<dbReference type="InterPro" id="IPR036590">
    <property type="entry name" value="SRAP-like"/>
</dbReference>
<sequence>MCNLYLLRTKDAEIAQFFGAAHMPGANYAEEVYPGYPGLVVADGTIRPMTWGFPLVLKSKKTGQPLKPKPAA</sequence>
<gene>
    <name evidence="1" type="ORF">ACFFJC_10715</name>
</gene>
<organism evidence="1 2">
    <name type="scientific">Novosphingobium soli</name>
    <dbReference type="NCBI Taxonomy" id="574956"/>
    <lineage>
        <taxon>Bacteria</taxon>
        <taxon>Pseudomonadati</taxon>
        <taxon>Pseudomonadota</taxon>
        <taxon>Alphaproteobacteria</taxon>
        <taxon>Sphingomonadales</taxon>
        <taxon>Sphingomonadaceae</taxon>
        <taxon>Novosphingobium</taxon>
    </lineage>
</organism>
<evidence type="ECO:0000313" key="2">
    <source>
        <dbReference type="Proteomes" id="UP001589798"/>
    </source>
</evidence>
<comment type="caution">
    <text evidence="1">The sequence shown here is derived from an EMBL/GenBank/DDBJ whole genome shotgun (WGS) entry which is preliminary data.</text>
</comment>
<evidence type="ECO:0008006" key="3">
    <source>
        <dbReference type="Google" id="ProtNLM"/>
    </source>
</evidence>
<dbReference type="SUPFAM" id="SSF143081">
    <property type="entry name" value="BB1717-like"/>
    <property type="match status" value="1"/>
</dbReference>
<dbReference type="Proteomes" id="UP001589798">
    <property type="component" value="Unassembled WGS sequence"/>
</dbReference>
<proteinExistence type="predicted"/>
<dbReference type="RefSeq" id="WP_379487507.1">
    <property type="nucleotide sequence ID" value="NZ_JBHLWK010000013.1"/>
</dbReference>
<protein>
    <recommendedName>
        <fullName evidence="3">SOS response-associated peptidase</fullName>
    </recommendedName>
</protein>
<evidence type="ECO:0000313" key="1">
    <source>
        <dbReference type="EMBL" id="MFC0204745.1"/>
    </source>
</evidence>
<dbReference type="EMBL" id="JBHLWK010000013">
    <property type="protein sequence ID" value="MFC0204745.1"/>
    <property type="molecule type" value="Genomic_DNA"/>
</dbReference>
<accession>A0ABV6CVJ7</accession>
<reference evidence="1 2" key="1">
    <citation type="submission" date="2024-09" db="EMBL/GenBank/DDBJ databases">
        <authorList>
            <person name="Sun Q."/>
            <person name="Mori K."/>
        </authorList>
    </citation>
    <scope>NUCLEOTIDE SEQUENCE [LARGE SCALE GENOMIC DNA]</scope>
    <source>
        <strain evidence="1 2">CCM 7706</strain>
    </source>
</reference>
<keyword evidence="2" id="KW-1185">Reference proteome</keyword>